<keyword evidence="1" id="KW-0812">Transmembrane</keyword>
<evidence type="ECO:0000256" key="1">
    <source>
        <dbReference type="SAM" id="Phobius"/>
    </source>
</evidence>
<reference evidence="3" key="1">
    <citation type="journal article" date="2019" name="Int. J. Syst. Evol. Microbiol.">
        <title>The Global Catalogue of Microorganisms (GCM) 10K type strain sequencing project: providing services to taxonomists for standard genome sequencing and annotation.</title>
        <authorList>
            <consortium name="The Broad Institute Genomics Platform"/>
            <consortium name="The Broad Institute Genome Sequencing Center for Infectious Disease"/>
            <person name="Wu L."/>
            <person name="Ma J."/>
        </authorList>
    </citation>
    <scope>NUCLEOTIDE SEQUENCE [LARGE SCALE GENOMIC DNA]</scope>
    <source>
        <strain evidence="3">CGMCC 1.12778</strain>
    </source>
</reference>
<dbReference type="Proteomes" id="UP000643279">
    <property type="component" value="Unassembled WGS sequence"/>
</dbReference>
<dbReference type="RefSeq" id="WP_188569677.1">
    <property type="nucleotide sequence ID" value="NZ_BMFW01000001.1"/>
</dbReference>
<name>A0ABQ2ADT6_9MICC</name>
<accession>A0ABQ2ADT6</accession>
<keyword evidence="3" id="KW-1185">Reference proteome</keyword>
<organism evidence="2 3">
    <name type="scientific">Arthrobacter liuii</name>
    <dbReference type="NCBI Taxonomy" id="1476996"/>
    <lineage>
        <taxon>Bacteria</taxon>
        <taxon>Bacillati</taxon>
        <taxon>Actinomycetota</taxon>
        <taxon>Actinomycetes</taxon>
        <taxon>Micrococcales</taxon>
        <taxon>Micrococcaceae</taxon>
        <taxon>Arthrobacter</taxon>
    </lineage>
</organism>
<evidence type="ECO:0000313" key="2">
    <source>
        <dbReference type="EMBL" id="GGH89269.1"/>
    </source>
</evidence>
<feature type="transmembrane region" description="Helical" evidence="1">
    <location>
        <begin position="31"/>
        <end position="49"/>
    </location>
</feature>
<keyword evidence="1" id="KW-0472">Membrane</keyword>
<sequence length="52" mass="5622">MWSVLLMGLAGILIGGGISFRQQRKPLWTQVAFYVLAAMSLVAAYLLALPAN</sequence>
<evidence type="ECO:0000313" key="3">
    <source>
        <dbReference type="Proteomes" id="UP000643279"/>
    </source>
</evidence>
<keyword evidence="1" id="KW-1133">Transmembrane helix</keyword>
<comment type="caution">
    <text evidence="2">The sequence shown here is derived from an EMBL/GenBank/DDBJ whole genome shotgun (WGS) entry which is preliminary data.</text>
</comment>
<protein>
    <recommendedName>
        <fullName evidence="4">PEP-CTERM protein-sorting domain-containing protein</fullName>
    </recommendedName>
</protein>
<proteinExistence type="predicted"/>
<dbReference type="EMBL" id="BMFW01000001">
    <property type="protein sequence ID" value="GGH89269.1"/>
    <property type="molecule type" value="Genomic_DNA"/>
</dbReference>
<gene>
    <name evidence="2" type="ORF">GCM10007170_00270</name>
</gene>
<evidence type="ECO:0008006" key="4">
    <source>
        <dbReference type="Google" id="ProtNLM"/>
    </source>
</evidence>